<evidence type="ECO:0000256" key="1">
    <source>
        <dbReference type="SAM" id="MobiDB-lite"/>
    </source>
</evidence>
<name>A0AA88HQU5_ARTSF</name>
<dbReference type="AlphaFoldDB" id="A0AA88HQU5"/>
<sequence length="200" mass="23158">MTEFFNRENMRKDIIKLKMLVDKDEETKAKLEAEKLTSSKVEKVKKGKTYELEVMPAEKRVKDEPKLEPHRVEQKEQKSGLEGEQKRKLFNYQQYLAREGRKNLGSNEIPEGTEGCLTGLTFVITGVLDSLELDQTEELVRKYGRKATHSVSGKTNFIVVDVFPEPVESGITRMEDVSEEDFERLHPWVLSEVIALFERH</sequence>
<evidence type="ECO:0000313" key="4">
    <source>
        <dbReference type="Proteomes" id="UP001187531"/>
    </source>
</evidence>
<comment type="caution">
    <text evidence="3">The sequence shown here is derived from an EMBL/GenBank/DDBJ whole genome shotgun (WGS) entry which is preliminary data.</text>
</comment>
<feature type="non-terminal residue" evidence="3">
    <location>
        <position position="1"/>
    </location>
</feature>
<feature type="domain" description="BRCT" evidence="2">
    <location>
        <begin position="112"/>
        <end position="191"/>
    </location>
</feature>
<dbReference type="Gene3D" id="3.40.50.10190">
    <property type="entry name" value="BRCT domain"/>
    <property type="match status" value="1"/>
</dbReference>
<feature type="region of interest" description="Disordered" evidence="1">
    <location>
        <begin position="56"/>
        <end position="83"/>
    </location>
</feature>
<accession>A0AA88HQU5</accession>
<dbReference type="InterPro" id="IPR001357">
    <property type="entry name" value="BRCT_dom"/>
</dbReference>
<evidence type="ECO:0000313" key="3">
    <source>
        <dbReference type="EMBL" id="KAK2709192.1"/>
    </source>
</evidence>
<gene>
    <name evidence="3" type="ORF">QYM36_013003</name>
</gene>
<dbReference type="Proteomes" id="UP001187531">
    <property type="component" value="Unassembled WGS sequence"/>
</dbReference>
<keyword evidence="4" id="KW-1185">Reference proteome</keyword>
<organism evidence="3 4">
    <name type="scientific">Artemia franciscana</name>
    <name type="common">Brine shrimp</name>
    <name type="synonym">Artemia sanfranciscana</name>
    <dbReference type="NCBI Taxonomy" id="6661"/>
    <lineage>
        <taxon>Eukaryota</taxon>
        <taxon>Metazoa</taxon>
        <taxon>Ecdysozoa</taxon>
        <taxon>Arthropoda</taxon>
        <taxon>Crustacea</taxon>
        <taxon>Branchiopoda</taxon>
        <taxon>Anostraca</taxon>
        <taxon>Artemiidae</taxon>
        <taxon>Artemia</taxon>
    </lineage>
</organism>
<dbReference type="PROSITE" id="PS50172">
    <property type="entry name" value="BRCT"/>
    <property type="match status" value="1"/>
</dbReference>
<dbReference type="Pfam" id="PF00533">
    <property type="entry name" value="BRCT"/>
    <property type="match status" value="1"/>
</dbReference>
<dbReference type="EMBL" id="JAVRJZ010000017">
    <property type="protein sequence ID" value="KAK2709192.1"/>
    <property type="molecule type" value="Genomic_DNA"/>
</dbReference>
<reference evidence="3" key="1">
    <citation type="submission" date="2023-07" db="EMBL/GenBank/DDBJ databases">
        <title>Chromosome-level genome assembly of Artemia franciscana.</title>
        <authorList>
            <person name="Jo E."/>
        </authorList>
    </citation>
    <scope>NUCLEOTIDE SEQUENCE</scope>
    <source>
        <tissue evidence="3">Whole body</tissue>
    </source>
</reference>
<dbReference type="SUPFAM" id="SSF52113">
    <property type="entry name" value="BRCT domain"/>
    <property type="match status" value="1"/>
</dbReference>
<proteinExistence type="predicted"/>
<dbReference type="InterPro" id="IPR036420">
    <property type="entry name" value="BRCT_dom_sf"/>
</dbReference>
<evidence type="ECO:0000259" key="2">
    <source>
        <dbReference type="PROSITE" id="PS50172"/>
    </source>
</evidence>
<protein>
    <recommendedName>
        <fullName evidence="2">BRCT domain-containing protein</fullName>
    </recommendedName>
</protein>